<feature type="transmembrane region" description="Helical" evidence="1">
    <location>
        <begin position="37"/>
        <end position="57"/>
    </location>
</feature>
<gene>
    <name evidence="2" type="ORF">TCM_037169</name>
</gene>
<dbReference type="HOGENOM" id="CLU_2077157_0_0_1"/>
<sequence>MVPNLDLILAALLYGSFIACVLLVVAFVILITLLLAFSFSTFSIVFLDLYSVYSLLSRYVGSIEANLELGFLLLLCSLMRYAISAAMASKPSVDRLVSQLRVKAQRAMNRVDASLLVHTRRL</sequence>
<keyword evidence="1" id="KW-0812">Transmembrane</keyword>
<reference evidence="2 3" key="1">
    <citation type="journal article" date="2013" name="Genome Biol.">
        <title>The genome sequence of the most widely cultivated cacao type and its use to identify candidate genes regulating pod color.</title>
        <authorList>
            <person name="Motamayor J.C."/>
            <person name="Mockaitis K."/>
            <person name="Schmutz J."/>
            <person name="Haiminen N."/>
            <person name="Iii D.L."/>
            <person name="Cornejo O."/>
            <person name="Findley S.D."/>
            <person name="Zheng P."/>
            <person name="Utro F."/>
            <person name="Royaert S."/>
            <person name="Saski C."/>
            <person name="Jenkins J."/>
            <person name="Podicheti R."/>
            <person name="Zhao M."/>
            <person name="Scheffler B.E."/>
            <person name="Stack J.C."/>
            <person name="Feltus F.A."/>
            <person name="Mustiga G.M."/>
            <person name="Amores F."/>
            <person name="Phillips W."/>
            <person name="Marelli J.P."/>
            <person name="May G.D."/>
            <person name="Shapiro H."/>
            <person name="Ma J."/>
            <person name="Bustamante C.D."/>
            <person name="Schnell R.J."/>
            <person name="Main D."/>
            <person name="Gilbert D."/>
            <person name="Parida L."/>
            <person name="Kuhn D.N."/>
        </authorList>
    </citation>
    <scope>NUCLEOTIDE SEQUENCE [LARGE SCALE GENOMIC DNA]</scope>
    <source>
        <strain evidence="3">cv. Matina 1-6</strain>
    </source>
</reference>
<dbReference type="Proteomes" id="UP000026915">
    <property type="component" value="Chromosome 9"/>
</dbReference>
<keyword evidence="1" id="KW-0472">Membrane</keyword>
<accession>A0A061GKQ5</accession>
<keyword evidence="1" id="KW-1133">Transmembrane helix</keyword>
<dbReference type="EMBL" id="CM001887">
    <property type="protein sequence ID" value="EOY29717.1"/>
    <property type="molecule type" value="Genomic_DNA"/>
</dbReference>
<keyword evidence="3" id="KW-1185">Reference proteome</keyword>
<name>A0A061GKQ5_THECC</name>
<protein>
    <submittedName>
        <fullName evidence="2">Uncharacterized protein</fullName>
    </submittedName>
</protein>
<organism evidence="2 3">
    <name type="scientific">Theobroma cacao</name>
    <name type="common">Cacao</name>
    <name type="synonym">Cocoa</name>
    <dbReference type="NCBI Taxonomy" id="3641"/>
    <lineage>
        <taxon>Eukaryota</taxon>
        <taxon>Viridiplantae</taxon>
        <taxon>Streptophyta</taxon>
        <taxon>Embryophyta</taxon>
        <taxon>Tracheophyta</taxon>
        <taxon>Spermatophyta</taxon>
        <taxon>Magnoliopsida</taxon>
        <taxon>eudicotyledons</taxon>
        <taxon>Gunneridae</taxon>
        <taxon>Pentapetalae</taxon>
        <taxon>rosids</taxon>
        <taxon>malvids</taxon>
        <taxon>Malvales</taxon>
        <taxon>Malvaceae</taxon>
        <taxon>Byttnerioideae</taxon>
        <taxon>Theobroma</taxon>
    </lineage>
</organism>
<proteinExistence type="predicted"/>
<feature type="transmembrane region" description="Helical" evidence="1">
    <location>
        <begin position="69"/>
        <end position="88"/>
    </location>
</feature>
<dbReference type="InParanoid" id="A0A061GKQ5"/>
<dbReference type="eggNOG" id="ENOG502SDJ4">
    <property type="taxonomic scope" value="Eukaryota"/>
</dbReference>
<dbReference type="AlphaFoldDB" id="A0A061GKQ5"/>
<evidence type="ECO:0000313" key="3">
    <source>
        <dbReference type="Proteomes" id="UP000026915"/>
    </source>
</evidence>
<feature type="transmembrane region" description="Helical" evidence="1">
    <location>
        <begin position="7"/>
        <end position="31"/>
    </location>
</feature>
<evidence type="ECO:0000313" key="2">
    <source>
        <dbReference type="EMBL" id="EOY29717.1"/>
    </source>
</evidence>
<dbReference type="Gramene" id="EOY29717">
    <property type="protein sequence ID" value="EOY29717"/>
    <property type="gene ID" value="TCM_037169"/>
</dbReference>
<dbReference type="OMA" id="VTVSKPW"/>
<evidence type="ECO:0000256" key="1">
    <source>
        <dbReference type="SAM" id="Phobius"/>
    </source>
</evidence>